<dbReference type="Pfam" id="PF10317">
    <property type="entry name" value="7TM_GPCR_Srd"/>
    <property type="match status" value="1"/>
</dbReference>
<feature type="non-terminal residue" evidence="8">
    <location>
        <position position="1"/>
    </location>
</feature>
<evidence type="ECO:0000256" key="5">
    <source>
        <dbReference type="ARBA" id="ARBA00023136"/>
    </source>
</evidence>
<keyword evidence="5 7" id="KW-0472">Membrane</keyword>
<sequence>MYEITPIRLWLYPKIHMTFDFLSILFNATLIFLILTKSSKAFRPYAIMLLSVSLQELFVALSAEFAMQRIIPIKEALTFEFHGLCLNFTPYSCVFAHCITMISTAFVYSSFPFFFWFRYRVLHDPPRSTLKIGLICLLFYLPPLVTGSLWIFRIDLWIAEIRQIWYDANFTAFDKSPRVMAGGFRSIWSIRILPMILWVTLPVFPCYAVSIYYRQKFLKDIQQAAMSEKTKKAQHNIVQSLTIQALMPLFPMTVAAMFNYQQFQLPYHEYVPYFDEWPILAVTIVSAFNPLLTMFFILPYRTALQKFYRQVRKQPTKRSGDYERPSIFDLGSRRRGSVMPSSTQRSFH</sequence>
<dbReference type="PANTHER" id="PTHR22945">
    <property type="entry name" value="SERPENTINE RECEPTOR, CLASS D DELTA"/>
    <property type="match status" value="1"/>
</dbReference>
<name>A0AA36CYU5_9BILA</name>
<evidence type="ECO:0000256" key="3">
    <source>
        <dbReference type="ARBA" id="ARBA00022692"/>
    </source>
</evidence>
<gene>
    <name evidence="8" type="ORF">MSPICULIGERA_LOCUS15091</name>
</gene>
<evidence type="ECO:0000313" key="8">
    <source>
        <dbReference type="EMBL" id="CAJ0576805.1"/>
    </source>
</evidence>
<dbReference type="InterPro" id="IPR050920">
    <property type="entry name" value="Nematode_rcpt-like_delta"/>
</dbReference>
<dbReference type="AlphaFoldDB" id="A0AA36CYU5"/>
<feature type="transmembrane region" description="Helical" evidence="7">
    <location>
        <begin position="192"/>
        <end position="213"/>
    </location>
</feature>
<accession>A0AA36CYU5</accession>
<feature type="transmembrane region" description="Helical" evidence="7">
    <location>
        <begin position="47"/>
        <end position="67"/>
    </location>
</feature>
<feature type="transmembrane region" description="Helical" evidence="7">
    <location>
        <begin position="237"/>
        <end position="258"/>
    </location>
</feature>
<dbReference type="InterPro" id="IPR019421">
    <property type="entry name" value="7TM_GPCR_serpentine_rcpt_Srd"/>
</dbReference>
<comment type="similarity">
    <text evidence="2">Belongs to the nematode receptor-like protein srd family.</text>
</comment>
<keyword evidence="3 7" id="KW-0812">Transmembrane</keyword>
<dbReference type="Gene3D" id="1.20.1070.10">
    <property type="entry name" value="Rhodopsin 7-helix transmembrane proteins"/>
    <property type="match status" value="1"/>
</dbReference>
<dbReference type="EMBL" id="CATQJA010002647">
    <property type="protein sequence ID" value="CAJ0576805.1"/>
    <property type="molecule type" value="Genomic_DNA"/>
</dbReference>
<evidence type="ECO:0000256" key="4">
    <source>
        <dbReference type="ARBA" id="ARBA00022989"/>
    </source>
</evidence>
<feature type="transmembrane region" description="Helical" evidence="7">
    <location>
        <begin position="129"/>
        <end position="152"/>
    </location>
</feature>
<reference evidence="8" key="1">
    <citation type="submission" date="2023-06" db="EMBL/GenBank/DDBJ databases">
        <authorList>
            <person name="Delattre M."/>
        </authorList>
    </citation>
    <scope>NUCLEOTIDE SEQUENCE</scope>
    <source>
        <strain evidence="8">AF72</strain>
    </source>
</reference>
<comment type="subcellular location">
    <subcellularLocation>
        <location evidence="1">Membrane</location>
        <topology evidence="1">Multi-pass membrane protein</topology>
    </subcellularLocation>
</comment>
<comment type="caution">
    <text evidence="8">The sequence shown here is derived from an EMBL/GenBank/DDBJ whole genome shotgun (WGS) entry which is preliminary data.</text>
</comment>
<evidence type="ECO:0000256" key="1">
    <source>
        <dbReference type="ARBA" id="ARBA00004141"/>
    </source>
</evidence>
<dbReference type="PANTHER" id="PTHR22945:SF40">
    <property type="entry name" value="SERPENTINE RECEPTOR, CLASS D (DELTA)-RELATED"/>
    <property type="match status" value="1"/>
</dbReference>
<keyword evidence="4 7" id="KW-1133">Transmembrane helix</keyword>
<dbReference type="SUPFAM" id="SSF81321">
    <property type="entry name" value="Family A G protein-coupled receptor-like"/>
    <property type="match status" value="1"/>
</dbReference>
<evidence type="ECO:0000256" key="2">
    <source>
        <dbReference type="ARBA" id="ARBA00009166"/>
    </source>
</evidence>
<evidence type="ECO:0000256" key="7">
    <source>
        <dbReference type="SAM" id="Phobius"/>
    </source>
</evidence>
<proteinExistence type="inferred from homology"/>
<feature type="transmembrane region" description="Helical" evidence="7">
    <location>
        <begin position="94"/>
        <end position="117"/>
    </location>
</feature>
<feature type="region of interest" description="Disordered" evidence="6">
    <location>
        <begin position="315"/>
        <end position="348"/>
    </location>
</feature>
<feature type="transmembrane region" description="Helical" evidence="7">
    <location>
        <begin position="278"/>
        <end position="300"/>
    </location>
</feature>
<dbReference type="GO" id="GO:0016020">
    <property type="term" value="C:membrane"/>
    <property type="evidence" value="ECO:0007669"/>
    <property type="project" value="UniProtKB-SubCell"/>
</dbReference>
<keyword evidence="9" id="KW-1185">Reference proteome</keyword>
<organism evidence="8 9">
    <name type="scientific">Mesorhabditis spiculigera</name>
    <dbReference type="NCBI Taxonomy" id="96644"/>
    <lineage>
        <taxon>Eukaryota</taxon>
        <taxon>Metazoa</taxon>
        <taxon>Ecdysozoa</taxon>
        <taxon>Nematoda</taxon>
        <taxon>Chromadorea</taxon>
        <taxon>Rhabditida</taxon>
        <taxon>Rhabditina</taxon>
        <taxon>Rhabditomorpha</taxon>
        <taxon>Rhabditoidea</taxon>
        <taxon>Rhabditidae</taxon>
        <taxon>Mesorhabditinae</taxon>
        <taxon>Mesorhabditis</taxon>
    </lineage>
</organism>
<feature type="compositionally biased region" description="Polar residues" evidence="6">
    <location>
        <begin position="339"/>
        <end position="348"/>
    </location>
</feature>
<protein>
    <submittedName>
        <fullName evidence="8">Uncharacterized protein</fullName>
    </submittedName>
</protein>
<dbReference type="Proteomes" id="UP001177023">
    <property type="component" value="Unassembled WGS sequence"/>
</dbReference>
<feature type="transmembrane region" description="Helical" evidence="7">
    <location>
        <begin position="15"/>
        <end position="35"/>
    </location>
</feature>
<evidence type="ECO:0000256" key="6">
    <source>
        <dbReference type="SAM" id="MobiDB-lite"/>
    </source>
</evidence>
<evidence type="ECO:0000313" key="9">
    <source>
        <dbReference type="Proteomes" id="UP001177023"/>
    </source>
</evidence>